<feature type="domain" description="Glycerol-3-phosphate dehydrogenase NAD-dependent N-terminal" evidence="4">
    <location>
        <begin position="4"/>
        <end position="160"/>
    </location>
</feature>
<evidence type="ECO:0000313" key="8">
    <source>
        <dbReference type="EMBL" id="CAB4988012.1"/>
    </source>
</evidence>
<dbReference type="EMBL" id="CAEZYK010000001">
    <property type="protein sequence ID" value="CAB4711641.1"/>
    <property type="molecule type" value="Genomic_DNA"/>
</dbReference>
<dbReference type="InterPro" id="IPR008927">
    <property type="entry name" value="6-PGluconate_DH-like_C_sf"/>
</dbReference>
<dbReference type="GO" id="GO:0005975">
    <property type="term" value="P:carbohydrate metabolic process"/>
    <property type="evidence" value="ECO:0007669"/>
    <property type="project" value="InterPro"/>
</dbReference>
<protein>
    <submittedName>
        <fullName evidence="9">Unannotated protein</fullName>
    </submittedName>
</protein>
<dbReference type="SUPFAM" id="SSF48179">
    <property type="entry name" value="6-phosphogluconate dehydrogenase C-terminal domain-like"/>
    <property type="match status" value="1"/>
</dbReference>
<dbReference type="GO" id="GO:0047952">
    <property type="term" value="F:glycerol-3-phosphate dehydrogenase [NAD(P)+] activity"/>
    <property type="evidence" value="ECO:0007669"/>
    <property type="project" value="TreeGrafter"/>
</dbReference>
<dbReference type="InterPro" id="IPR006168">
    <property type="entry name" value="G3P_DH_NAD-dep"/>
</dbReference>
<dbReference type="Pfam" id="PF01210">
    <property type="entry name" value="NAD_Gly3P_dh_N"/>
    <property type="match status" value="1"/>
</dbReference>
<dbReference type="PRINTS" id="PR00077">
    <property type="entry name" value="GPDHDRGNASE"/>
</dbReference>
<dbReference type="Gene3D" id="1.10.1040.10">
    <property type="entry name" value="N-(1-d-carboxylethyl)-l-norvaline Dehydrogenase, domain 2"/>
    <property type="match status" value="1"/>
</dbReference>
<evidence type="ECO:0000313" key="6">
    <source>
        <dbReference type="EMBL" id="CAB4711641.1"/>
    </source>
</evidence>
<dbReference type="GO" id="GO:0051287">
    <property type="term" value="F:NAD binding"/>
    <property type="evidence" value="ECO:0007669"/>
    <property type="project" value="InterPro"/>
</dbReference>
<feature type="domain" description="Glycerol-3-phosphate dehydrogenase NAD-dependent C-terminal" evidence="5">
    <location>
        <begin position="180"/>
        <end position="319"/>
    </location>
</feature>
<dbReference type="EMBL" id="CAFBOF010000058">
    <property type="protein sequence ID" value="CAB4988012.1"/>
    <property type="molecule type" value="Genomic_DNA"/>
</dbReference>
<evidence type="ECO:0000313" key="9">
    <source>
        <dbReference type="EMBL" id="CAB5032791.1"/>
    </source>
</evidence>
<dbReference type="InterPro" id="IPR011128">
    <property type="entry name" value="G3P_DH_NAD-dep_N"/>
</dbReference>
<dbReference type="InterPro" id="IPR006109">
    <property type="entry name" value="G3P_DH_NAD-dep_C"/>
</dbReference>
<comment type="similarity">
    <text evidence="1">Belongs to the NAD-dependent glycerol-3-phosphate dehydrogenase family.</text>
</comment>
<evidence type="ECO:0000256" key="2">
    <source>
        <dbReference type="ARBA" id="ARBA00023002"/>
    </source>
</evidence>
<evidence type="ECO:0000259" key="4">
    <source>
        <dbReference type="Pfam" id="PF01210"/>
    </source>
</evidence>
<reference evidence="9" key="1">
    <citation type="submission" date="2020-05" db="EMBL/GenBank/DDBJ databases">
        <authorList>
            <person name="Chiriac C."/>
            <person name="Salcher M."/>
            <person name="Ghai R."/>
            <person name="Kavagutti S V."/>
        </authorList>
    </citation>
    <scope>NUCLEOTIDE SEQUENCE</scope>
</reference>
<evidence type="ECO:0000256" key="3">
    <source>
        <dbReference type="ARBA" id="ARBA00023027"/>
    </source>
</evidence>
<dbReference type="HAMAP" id="MF_00394">
    <property type="entry name" value="NAD_Glyc3P_dehydrog"/>
    <property type="match status" value="1"/>
</dbReference>
<dbReference type="InterPro" id="IPR036291">
    <property type="entry name" value="NAD(P)-bd_dom_sf"/>
</dbReference>
<evidence type="ECO:0000259" key="5">
    <source>
        <dbReference type="Pfam" id="PF07479"/>
    </source>
</evidence>
<evidence type="ECO:0000313" key="7">
    <source>
        <dbReference type="EMBL" id="CAB4897660.1"/>
    </source>
</evidence>
<organism evidence="9">
    <name type="scientific">freshwater metagenome</name>
    <dbReference type="NCBI Taxonomy" id="449393"/>
    <lineage>
        <taxon>unclassified sequences</taxon>
        <taxon>metagenomes</taxon>
        <taxon>ecological metagenomes</taxon>
    </lineage>
</organism>
<gene>
    <name evidence="6" type="ORF">UFOPK2683_00026</name>
    <name evidence="7" type="ORF">UFOPK3605_00296</name>
    <name evidence="8" type="ORF">UFOPK3897_01566</name>
    <name evidence="9" type="ORF">UFOPK4121_01574</name>
</gene>
<dbReference type="GO" id="GO:0005829">
    <property type="term" value="C:cytosol"/>
    <property type="evidence" value="ECO:0007669"/>
    <property type="project" value="TreeGrafter"/>
</dbReference>
<dbReference type="NCBIfam" id="NF000942">
    <property type="entry name" value="PRK00094.1-4"/>
    <property type="match status" value="1"/>
</dbReference>
<keyword evidence="2" id="KW-0560">Oxidoreductase</keyword>
<evidence type="ECO:0000256" key="1">
    <source>
        <dbReference type="ARBA" id="ARBA00011009"/>
    </source>
</evidence>
<dbReference type="NCBIfam" id="NF000940">
    <property type="entry name" value="PRK00094.1-2"/>
    <property type="match status" value="1"/>
</dbReference>
<dbReference type="InterPro" id="IPR013328">
    <property type="entry name" value="6PGD_dom2"/>
</dbReference>
<dbReference type="SUPFAM" id="SSF51735">
    <property type="entry name" value="NAD(P)-binding Rossmann-fold domains"/>
    <property type="match status" value="1"/>
</dbReference>
<dbReference type="GO" id="GO:0046168">
    <property type="term" value="P:glycerol-3-phosphate catabolic process"/>
    <property type="evidence" value="ECO:0007669"/>
    <property type="project" value="InterPro"/>
</dbReference>
<sequence>MTRVAVLGAGSWGTAVASLAAGKNEAILWARDSDLARDISATHINSRYLPDLDLSAQLEVTDSLDRAVIEAEIVIVAVPSLGVRKVVNDLIGKIAPDVPIVSLTKGLEPLTNLRMSGVIKTELPSHRSDRIGVLTGPNLAGEVAEGQPTASVVALSDKSAAQLVQETLMTDRFRIYTNGDVVGCEIAGVVKNIVALGVGIAVGLDYGDNARAALMTRGIAEMTRLGVALGGDPLTFSGLAGMGDLIATCSSHRSRNRRVGVELGRGRSMDEILADTNMVAEGVTSTAPVVELARAHRVDMPIVVTVAAVLAGELMAAELVPALMGRQARSE</sequence>
<keyword evidence="3" id="KW-0520">NAD</keyword>
<dbReference type="PANTHER" id="PTHR11728">
    <property type="entry name" value="GLYCEROL-3-PHOSPHATE DEHYDROGENASE"/>
    <property type="match status" value="1"/>
</dbReference>
<accession>A0A6J7RVB4</accession>
<dbReference type="FunFam" id="1.10.1040.10:FF:000001">
    <property type="entry name" value="Glycerol-3-phosphate dehydrogenase [NAD(P)+]"/>
    <property type="match status" value="1"/>
</dbReference>
<dbReference type="EMBL" id="CAFBMM010000006">
    <property type="protein sequence ID" value="CAB4897660.1"/>
    <property type="molecule type" value="Genomic_DNA"/>
</dbReference>
<dbReference type="AlphaFoldDB" id="A0A6J7RVB4"/>
<dbReference type="EMBL" id="CAFBPQ010000083">
    <property type="protein sequence ID" value="CAB5032791.1"/>
    <property type="molecule type" value="Genomic_DNA"/>
</dbReference>
<dbReference type="FunFam" id="3.40.50.720:FF:000019">
    <property type="entry name" value="Glycerol-3-phosphate dehydrogenase [NAD(P)+]"/>
    <property type="match status" value="1"/>
</dbReference>
<dbReference type="PANTHER" id="PTHR11728:SF1">
    <property type="entry name" value="GLYCEROL-3-PHOSPHATE DEHYDROGENASE [NAD(+)] 2, CHLOROPLASTIC"/>
    <property type="match status" value="1"/>
</dbReference>
<dbReference type="PIRSF" id="PIRSF000114">
    <property type="entry name" value="Glycerol-3-P_dh"/>
    <property type="match status" value="1"/>
</dbReference>
<dbReference type="Gene3D" id="3.40.50.720">
    <property type="entry name" value="NAD(P)-binding Rossmann-like Domain"/>
    <property type="match status" value="1"/>
</dbReference>
<name>A0A6J7RVB4_9ZZZZ</name>
<dbReference type="Pfam" id="PF07479">
    <property type="entry name" value="NAD_Gly3P_dh_C"/>
    <property type="match status" value="1"/>
</dbReference>
<dbReference type="PROSITE" id="PS00957">
    <property type="entry name" value="NAD_G3PDH"/>
    <property type="match status" value="1"/>
</dbReference>
<proteinExistence type="inferred from homology"/>